<dbReference type="InterPro" id="IPR007110">
    <property type="entry name" value="Ig-like_dom"/>
</dbReference>
<evidence type="ECO:0000256" key="12">
    <source>
        <dbReference type="ARBA" id="ARBA00023136"/>
    </source>
</evidence>
<evidence type="ECO:0000256" key="4">
    <source>
        <dbReference type="ARBA" id="ARBA00022475"/>
    </source>
</evidence>
<dbReference type="AlphaFoldDB" id="A0A3Q3KFN3"/>
<dbReference type="GO" id="GO:0009897">
    <property type="term" value="C:external side of plasma membrane"/>
    <property type="evidence" value="ECO:0007669"/>
    <property type="project" value="TreeGrafter"/>
</dbReference>
<feature type="domain" description="Ig-like" evidence="19">
    <location>
        <begin position="319"/>
        <end position="394"/>
    </location>
</feature>
<dbReference type="InterPro" id="IPR003599">
    <property type="entry name" value="Ig_sub"/>
</dbReference>
<evidence type="ECO:0000256" key="2">
    <source>
        <dbReference type="ARBA" id="ARBA00004282"/>
    </source>
</evidence>
<sequence>MDSGPPNLLLLLLLSSLLHFLQCAGEQSLFVIDTVGLRILPNNTVQSGTPVTLHCQVTISHDNIPHLTHTFQFLRDDSSIYSNSTTADSAVYELGPTRANDSGNYECRVTVEGKSQTSVSQKLYIIGLQIPVLHLENSSPYMGEEFTATCSAPEEKGSLLFRFYQRFRSGEPQTIKQPATTGNSSETKLVLRRVGDSFLYCDYEIHLASGTKRSNRSNEIQVIVKGLYISPVMNVLPSSDVYEGDIIEVVCQVVGQRTDIEVFLINKHKRILKSAQNSLNHRFRVQEGDSGELVCKGVWGTVQGETYHSITVKELISKPQLTVEPVDIFEGDVFKLTCSVSIYVPERIKNESLRFFIYRDNVNVSTSATYISAANPNKNGNYTCKVQSATFTHSFVKESQKHVIKTKVPVSKPVLSVVGGTLVLGKRFQLLCHSDNGTLPITYILYSPNGHFESRVVSKPGESAIFNSSAIFKSSDLDKFLCHAKNNQDRPPMAGSGSPLQRSTNIIEPVSEPVLAILPSMTGISEGQNVTLVCSVQRGTPPISFSWHNMEGVLTSVTSEKLQESLNLGSVRQEHAGGYYCVSTNPANETKQSHTVVIGVTIAGWKKGLIAVVCILLILVLILVIAFKRRIFRSKRRATGVLSVKSASTKVERLSLTQAEVIEAANGKAP</sequence>
<keyword evidence="4" id="KW-1003">Cell membrane</keyword>
<keyword evidence="8" id="KW-0677">Repeat</keyword>
<keyword evidence="7 18" id="KW-0732">Signal</keyword>
<dbReference type="Pfam" id="PF17736">
    <property type="entry name" value="Ig_C17orf99"/>
    <property type="match status" value="1"/>
</dbReference>
<evidence type="ECO:0000256" key="14">
    <source>
        <dbReference type="ARBA" id="ARBA00023180"/>
    </source>
</evidence>
<feature type="transmembrane region" description="Helical" evidence="17">
    <location>
        <begin position="608"/>
        <end position="627"/>
    </location>
</feature>
<dbReference type="SMART" id="SM00408">
    <property type="entry name" value="IGc2"/>
    <property type="match status" value="2"/>
</dbReference>
<dbReference type="InterPro" id="IPR036179">
    <property type="entry name" value="Ig-like_dom_sf"/>
</dbReference>
<keyword evidence="15" id="KW-0393">Immunoglobulin domain</keyword>
<evidence type="ECO:0000256" key="17">
    <source>
        <dbReference type="SAM" id="Phobius"/>
    </source>
</evidence>
<dbReference type="STRING" id="43700.ENSMALP00000027898"/>
<dbReference type="InterPro" id="IPR003598">
    <property type="entry name" value="Ig_sub2"/>
</dbReference>
<evidence type="ECO:0000313" key="20">
    <source>
        <dbReference type="Ensembl" id="ENSMALP00000027898.1"/>
    </source>
</evidence>
<keyword evidence="5" id="KW-0597">Phosphoprotein</keyword>
<dbReference type="Ensembl" id="ENSMALT00000028412.1">
    <property type="protein sequence ID" value="ENSMALP00000027898.1"/>
    <property type="gene ID" value="ENSMALG00000019352.1"/>
</dbReference>
<dbReference type="Gene3D" id="2.60.40.10">
    <property type="entry name" value="Immunoglobulins"/>
    <property type="match status" value="3"/>
</dbReference>
<dbReference type="GO" id="GO:0045121">
    <property type="term" value="C:membrane raft"/>
    <property type="evidence" value="ECO:0007669"/>
    <property type="project" value="UniProtKB-SubCell"/>
</dbReference>
<keyword evidence="21" id="KW-1185">Reference proteome</keyword>
<feature type="domain" description="Ig-like" evidence="19">
    <location>
        <begin position="513"/>
        <end position="597"/>
    </location>
</feature>
<feature type="chain" id="PRO_5018782887" description="Platelet endothelial cell adhesion molecule" evidence="18">
    <location>
        <begin position="24"/>
        <end position="670"/>
    </location>
</feature>
<evidence type="ECO:0000256" key="11">
    <source>
        <dbReference type="ARBA" id="ARBA00022989"/>
    </source>
</evidence>
<evidence type="ECO:0000313" key="21">
    <source>
        <dbReference type="Proteomes" id="UP000261600"/>
    </source>
</evidence>
<reference evidence="20" key="1">
    <citation type="submission" date="2025-08" db="UniProtKB">
        <authorList>
            <consortium name="Ensembl"/>
        </authorList>
    </citation>
    <scope>IDENTIFICATION</scope>
</reference>
<name>A0A3Q3KFN3_MONAL</name>
<feature type="domain" description="Ig-like" evidence="19">
    <location>
        <begin position="6"/>
        <end position="120"/>
    </location>
</feature>
<evidence type="ECO:0000256" key="16">
    <source>
        <dbReference type="ARBA" id="ARBA00049765"/>
    </source>
</evidence>
<keyword evidence="12 17" id="KW-0472">Membrane</keyword>
<protein>
    <recommendedName>
        <fullName evidence="16">Platelet endothelial cell adhesion molecule</fullName>
    </recommendedName>
</protein>
<dbReference type="FunFam" id="2.60.40.10:FF:000357">
    <property type="entry name" value="Fc receptor like 1"/>
    <property type="match status" value="1"/>
</dbReference>
<evidence type="ECO:0000256" key="18">
    <source>
        <dbReference type="SAM" id="SignalP"/>
    </source>
</evidence>
<proteinExistence type="predicted"/>
<dbReference type="InterPro" id="IPR040878">
    <property type="entry name" value="IL-40-like_Ig"/>
</dbReference>
<dbReference type="SUPFAM" id="SSF48726">
    <property type="entry name" value="Immunoglobulin"/>
    <property type="match status" value="3"/>
</dbReference>
<evidence type="ECO:0000256" key="10">
    <source>
        <dbReference type="ARBA" id="ARBA00022949"/>
    </source>
</evidence>
<accession>A0A3Q3KFN3</accession>
<feature type="signal peptide" evidence="18">
    <location>
        <begin position="1"/>
        <end position="23"/>
    </location>
</feature>
<evidence type="ECO:0000256" key="6">
    <source>
        <dbReference type="ARBA" id="ARBA00022692"/>
    </source>
</evidence>
<dbReference type="GO" id="GO:0004888">
    <property type="term" value="F:transmembrane signaling receptor activity"/>
    <property type="evidence" value="ECO:0007669"/>
    <property type="project" value="TreeGrafter"/>
</dbReference>
<dbReference type="PROSITE" id="PS50835">
    <property type="entry name" value="IG_LIKE"/>
    <property type="match status" value="3"/>
</dbReference>
<dbReference type="PANTHER" id="PTHR11481:SF5">
    <property type="entry name" value="PLATELET ENDOTHELIAL CELL ADHESION MOLECULE"/>
    <property type="match status" value="1"/>
</dbReference>
<evidence type="ECO:0000256" key="5">
    <source>
        <dbReference type="ARBA" id="ARBA00022553"/>
    </source>
</evidence>
<dbReference type="GO" id="GO:0007166">
    <property type="term" value="P:cell surface receptor signaling pathway"/>
    <property type="evidence" value="ECO:0007669"/>
    <property type="project" value="TreeGrafter"/>
</dbReference>
<evidence type="ECO:0000256" key="7">
    <source>
        <dbReference type="ARBA" id="ARBA00022729"/>
    </source>
</evidence>
<comment type="subcellular location">
    <subcellularLocation>
        <location evidence="2">Cell junction</location>
    </subcellularLocation>
    <subcellularLocation>
        <location evidence="1">Cell membrane</location>
        <topology evidence="1">Single-pass type I membrane protein</topology>
    </subcellularLocation>
    <subcellularLocation>
        <location evidence="3">Membrane raft</location>
    </subcellularLocation>
</comment>
<dbReference type="Pfam" id="PF13895">
    <property type="entry name" value="Ig_2"/>
    <property type="match status" value="1"/>
</dbReference>
<dbReference type="GO" id="GO:0006955">
    <property type="term" value="P:immune response"/>
    <property type="evidence" value="ECO:0007669"/>
    <property type="project" value="TreeGrafter"/>
</dbReference>
<dbReference type="InterPro" id="IPR050488">
    <property type="entry name" value="Ig_Fc_receptor"/>
</dbReference>
<dbReference type="InterPro" id="IPR013783">
    <property type="entry name" value="Ig-like_fold"/>
</dbReference>
<reference evidence="20" key="2">
    <citation type="submission" date="2025-09" db="UniProtKB">
        <authorList>
            <consortium name="Ensembl"/>
        </authorList>
    </citation>
    <scope>IDENTIFICATION</scope>
</reference>
<keyword evidence="10" id="KW-0965">Cell junction</keyword>
<dbReference type="Proteomes" id="UP000261600">
    <property type="component" value="Unplaced"/>
</dbReference>
<organism evidence="20 21">
    <name type="scientific">Monopterus albus</name>
    <name type="common">Swamp eel</name>
    <dbReference type="NCBI Taxonomy" id="43700"/>
    <lineage>
        <taxon>Eukaryota</taxon>
        <taxon>Metazoa</taxon>
        <taxon>Chordata</taxon>
        <taxon>Craniata</taxon>
        <taxon>Vertebrata</taxon>
        <taxon>Euteleostomi</taxon>
        <taxon>Actinopterygii</taxon>
        <taxon>Neopterygii</taxon>
        <taxon>Teleostei</taxon>
        <taxon>Neoteleostei</taxon>
        <taxon>Acanthomorphata</taxon>
        <taxon>Anabantaria</taxon>
        <taxon>Synbranchiformes</taxon>
        <taxon>Synbranchidae</taxon>
        <taxon>Monopterus</taxon>
    </lineage>
</organism>
<evidence type="ECO:0000256" key="8">
    <source>
        <dbReference type="ARBA" id="ARBA00022737"/>
    </source>
</evidence>
<dbReference type="GO" id="GO:0098742">
    <property type="term" value="P:cell-cell adhesion via plasma-membrane adhesion molecules"/>
    <property type="evidence" value="ECO:0007669"/>
    <property type="project" value="TreeGrafter"/>
</dbReference>
<keyword evidence="6 17" id="KW-0812">Transmembrane</keyword>
<evidence type="ECO:0000256" key="9">
    <source>
        <dbReference type="ARBA" id="ARBA00022889"/>
    </source>
</evidence>
<dbReference type="SMART" id="SM00409">
    <property type="entry name" value="IG"/>
    <property type="match status" value="4"/>
</dbReference>
<dbReference type="PANTHER" id="PTHR11481">
    <property type="entry name" value="IMMUNOGLOBULIN FC RECEPTOR"/>
    <property type="match status" value="1"/>
</dbReference>
<keyword evidence="13" id="KW-1015">Disulfide bond</keyword>
<dbReference type="Pfam" id="PF13927">
    <property type="entry name" value="Ig_3"/>
    <property type="match status" value="1"/>
</dbReference>
<keyword evidence="9" id="KW-0130">Cell adhesion</keyword>
<keyword evidence="11 17" id="KW-1133">Transmembrane helix</keyword>
<evidence type="ECO:0000256" key="1">
    <source>
        <dbReference type="ARBA" id="ARBA00004251"/>
    </source>
</evidence>
<dbReference type="GO" id="GO:0070161">
    <property type="term" value="C:anchoring junction"/>
    <property type="evidence" value="ECO:0007669"/>
    <property type="project" value="UniProtKB-SubCell"/>
</dbReference>
<evidence type="ECO:0000256" key="13">
    <source>
        <dbReference type="ARBA" id="ARBA00023157"/>
    </source>
</evidence>
<evidence type="ECO:0000256" key="15">
    <source>
        <dbReference type="ARBA" id="ARBA00023319"/>
    </source>
</evidence>
<evidence type="ECO:0000256" key="3">
    <source>
        <dbReference type="ARBA" id="ARBA00004285"/>
    </source>
</evidence>
<keyword evidence="14" id="KW-0325">Glycoprotein</keyword>
<evidence type="ECO:0000259" key="19">
    <source>
        <dbReference type="PROSITE" id="PS50835"/>
    </source>
</evidence>